<evidence type="ECO:0000313" key="6">
    <source>
        <dbReference type="Proteomes" id="UP000244069"/>
    </source>
</evidence>
<gene>
    <name evidence="5" type="ORF">C8N44_10664</name>
</gene>
<dbReference type="InterPro" id="IPR038404">
    <property type="entry name" value="TRAP_DctP_sf"/>
</dbReference>
<dbReference type="PANTHER" id="PTHR33376">
    <property type="match status" value="1"/>
</dbReference>
<keyword evidence="5" id="KW-0675">Receptor</keyword>
<dbReference type="InterPro" id="IPR018389">
    <property type="entry name" value="DctP_fam"/>
</dbReference>
<evidence type="ECO:0000256" key="2">
    <source>
        <dbReference type="ARBA" id="ARBA00022729"/>
    </source>
</evidence>
<feature type="signal peptide" evidence="4">
    <location>
        <begin position="1"/>
        <end position="24"/>
    </location>
</feature>
<reference evidence="5 6" key="1">
    <citation type="submission" date="2018-04" db="EMBL/GenBank/DDBJ databases">
        <title>Genomic Encyclopedia of Archaeal and Bacterial Type Strains, Phase II (KMG-II): from individual species to whole genera.</title>
        <authorList>
            <person name="Goeker M."/>
        </authorList>
    </citation>
    <scope>NUCLEOTIDE SEQUENCE [LARGE SCALE GENOMIC DNA]</scope>
    <source>
        <strain evidence="5 6">DSM 29329</strain>
    </source>
</reference>
<accession>A0A2T6B0T8</accession>
<dbReference type="AlphaFoldDB" id="A0A2T6B0T8"/>
<dbReference type="Proteomes" id="UP000244069">
    <property type="component" value="Unassembled WGS sequence"/>
</dbReference>
<dbReference type="RefSeq" id="WP_107975307.1">
    <property type="nucleotide sequence ID" value="NZ_BMEZ01000006.1"/>
</dbReference>
<protein>
    <submittedName>
        <fullName evidence="5">Tripartite ATP-independent transporter DctP family solute receptor</fullName>
    </submittedName>
</protein>
<evidence type="ECO:0000256" key="3">
    <source>
        <dbReference type="ARBA" id="ARBA00022764"/>
    </source>
</evidence>
<comment type="caution">
    <text evidence="5">The sequence shown here is derived from an EMBL/GenBank/DDBJ whole genome shotgun (WGS) entry which is preliminary data.</text>
</comment>
<organism evidence="5 6">
    <name type="scientific">Allosediminivita pacifica</name>
    <dbReference type="NCBI Taxonomy" id="1267769"/>
    <lineage>
        <taxon>Bacteria</taxon>
        <taxon>Pseudomonadati</taxon>
        <taxon>Pseudomonadota</taxon>
        <taxon>Alphaproteobacteria</taxon>
        <taxon>Rhodobacterales</taxon>
        <taxon>Paracoccaceae</taxon>
        <taxon>Allosediminivita</taxon>
    </lineage>
</organism>
<proteinExistence type="predicted"/>
<dbReference type="EMBL" id="QBKN01000006">
    <property type="protein sequence ID" value="PTX49688.1"/>
    <property type="molecule type" value="Genomic_DNA"/>
</dbReference>
<keyword evidence="3" id="KW-0574">Periplasm</keyword>
<dbReference type="PIRSF" id="PIRSF006470">
    <property type="entry name" value="DctB"/>
    <property type="match status" value="1"/>
</dbReference>
<dbReference type="PANTHER" id="PTHR33376:SF3">
    <property type="entry name" value="C4-DICARBOXYLATE-BINDING PROTEIN"/>
    <property type="match status" value="1"/>
</dbReference>
<dbReference type="InterPro" id="IPR004682">
    <property type="entry name" value="TRAP_DctP"/>
</dbReference>
<keyword evidence="2 4" id="KW-0732">Signal</keyword>
<dbReference type="GO" id="GO:0055085">
    <property type="term" value="P:transmembrane transport"/>
    <property type="evidence" value="ECO:0007669"/>
    <property type="project" value="InterPro"/>
</dbReference>
<name>A0A2T6B0T8_9RHOB</name>
<keyword evidence="6" id="KW-1185">Reference proteome</keyword>
<dbReference type="Gene3D" id="3.40.190.170">
    <property type="entry name" value="Bacterial extracellular solute-binding protein, family 7"/>
    <property type="match status" value="1"/>
</dbReference>
<evidence type="ECO:0000313" key="5">
    <source>
        <dbReference type="EMBL" id="PTX49688.1"/>
    </source>
</evidence>
<dbReference type="NCBIfam" id="NF037995">
    <property type="entry name" value="TRAP_S1"/>
    <property type="match status" value="1"/>
</dbReference>
<comment type="subcellular location">
    <subcellularLocation>
        <location evidence="1">Periplasm</location>
    </subcellularLocation>
</comment>
<dbReference type="Pfam" id="PF03480">
    <property type="entry name" value="DctP"/>
    <property type="match status" value="1"/>
</dbReference>
<dbReference type="CDD" id="cd13669">
    <property type="entry name" value="PBP2_TRAP_TM0322_like"/>
    <property type="match status" value="1"/>
</dbReference>
<feature type="chain" id="PRO_5015395694" evidence="4">
    <location>
        <begin position="25"/>
        <end position="326"/>
    </location>
</feature>
<evidence type="ECO:0000256" key="4">
    <source>
        <dbReference type="SAM" id="SignalP"/>
    </source>
</evidence>
<dbReference type="OrthoDB" id="8673861at2"/>
<dbReference type="GO" id="GO:0030288">
    <property type="term" value="C:outer membrane-bounded periplasmic space"/>
    <property type="evidence" value="ECO:0007669"/>
    <property type="project" value="InterPro"/>
</dbReference>
<evidence type="ECO:0000256" key="1">
    <source>
        <dbReference type="ARBA" id="ARBA00004418"/>
    </source>
</evidence>
<sequence length="326" mass="35050">MTEIRTAAAASLLAVLGLAQAAQAQEFQLNVNTALAQSDPLYKGLESFETNLEEKSDGRIEVTLYPNSQLGSNEDVLEQARAGAPVAIVTDGGRLAVFTPEFAILGAPFLADGYEGIRKVVTSDLFEEWGQDLHDSAGLQVLSFNWWQGQRNLLTNVEVTTPEDLAGVRMRTPGAPVWTETIRAMGATPTPLPWGEVYSAIQQNAIDAAEAQLPAVVGAKLEEVIDTVTLTGHINLITGLVTSAQWFDSLPEDLQTLVRDEALAAGEIASQGTQDVLEQIKSDLREAGVAVNEIDKTPFIEATQPVYETLDLADLHAEVQAILDAE</sequence>